<dbReference type="EMBL" id="LDTE01000110">
    <property type="protein sequence ID" value="KTT96473.1"/>
    <property type="molecule type" value="Genomic_DNA"/>
</dbReference>
<proteinExistence type="predicted"/>
<sequence length="80" mass="9197">MVEEDHTVAISIKNQSKISTMKGNQGRTTFAGFCKRWIWPQATEISFGFLPNRRYLISKTLTEATHWMTRNAVQAVHDDV</sequence>
<gene>
    <name evidence="1" type="ORF">SB4_15440</name>
</gene>
<protein>
    <submittedName>
        <fullName evidence="1">Uncharacterized protein</fullName>
    </submittedName>
</protein>
<dbReference type="Proteomes" id="UP000074072">
    <property type="component" value="Unassembled WGS sequence"/>
</dbReference>
<evidence type="ECO:0000313" key="2">
    <source>
        <dbReference type="Proteomes" id="UP000074072"/>
    </source>
</evidence>
<accession>A0A147IMU8</accession>
<reference evidence="1 2" key="1">
    <citation type="journal article" date="2016" name="Front. Microbiol.">
        <title>Genomic Resource of Rice Seed Associated Bacteria.</title>
        <authorList>
            <person name="Midha S."/>
            <person name="Bansal K."/>
            <person name="Sharma S."/>
            <person name="Kumar N."/>
            <person name="Patil P.P."/>
            <person name="Chaudhry V."/>
            <person name="Patil P.B."/>
        </authorList>
    </citation>
    <scope>NUCLEOTIDE SEQUENCE [LARGE SCALE GENOMIC DNA]</scope>
    <source>
        <strain evidence="1 2">SB4</strain>
    </source>
</reference>
<evidence type="ECO:0000313" key="1">
    <source>
        <dbReference type="EMBL" id="KTT96473.1"/>
    </source>
</evidence>
<organism evidence="1 2">
    <name type="scientific">Sphingomonas sanguinis</name>
    <dbReference type="NCBI Taxonomy" id="33051"/>
    <lineage>
        <taxon>Bacteria</taxon>
        <taxon>Pseudomonadati</taxon>
        <taxon>Pseudomonadota</taxon>
        <taxon>Alphaproteobacteria</taxon>
        <taxon>Sphingomonadales</taxon>
        <taxon>Sphingomonadaceae</taxon>
        <taxon>Sphingomonas</taxon>
    </lineage>
</organism>
<dbReference type="AlphaFoldDB" id="A0A147IMU8"/>
<comment type="caution">
    <text evidence="1">The sequence shown here is derived from an EMBL/GenBank/DDBJ whole genome shotgun (WGS) entry which is preliminary data.</text>
</comment>
<name>A0A147IMU8_9SPHN</name>